<evidence type="ECO:0000313" key="2">
    <source>
        <dbReference type="EMBL" id="QUD90607.1"/>
    </source>
</evidence>
<keyword evidence="3" id="KW-1185">Reference proteome</keyword>
<sequence>MMLMNSEIAAPVKGLREARERLLRPAVGFRHPVEVMKDQDLDVADKRAILSSWASDACAVEGRPELRWLIGTDAPVLVGDVLQALRRLDEVTPALNWEPRHHHSRSNGADHPQLS</sequence>
<evidence type="ECO:0000256" key="1">
    <source>
        <dbReference type="SAM" id="MobiDB-lite"/>
    </source>
</evidence>
<organism evidence="2 3">
    <name type="scientific">Phenylobacterium montanum</name>
    <dbReference type="NCBI Taxonomy" id="2823693"/>
    <lineage>
        <taxon>Bacteria</taxon>
        <taxon>Pseudomonadati</taxon>
        <taxon>Pseudomonadota</taxon>
        <taxon>Alphaproteobacteria</taxon>
        <taxon>Caulobacterales</taxon>
        <taxon>Caulobacteraceae</taxon>
        <taxon>Phenylobacterium</taxon>
    </lineage>
</organism>
<name>A0A975G4U8_9CAUL</name>
<dbReference type="RefSeq" id="WP_211940654.1">
    <property type="nucleotide sequence ID" value="NZ_CP073078.1"/>
</dbReference>
<gene>
    <name evidence="2" type="ORF">KCG34_12405</name>
</gene>
<evidence type="ECO:0000313" key="3">
    <source>
        <dbReference type="Proteomes" id="UP000676409"/>
    </source>
</evidence>
<reference evidence="2" key="1">
    <citation type="submission" date="2021-04" db="EMBL/GenBank/DDBJ databases">
        <title>The complete genome sequence of Caulobacter sp. S6.</title>
        <authorList>
            <person name="Tang Y."/>
            <person name="Ouyang W."/>
            <person name="Liu Q."/>
            <person name="Huang B."/>
            <person name="Guo Z."/>
            <person name="Lei P."/>
        </authorList>
    </citation>
    <scope>NUCLEOTIDE SEQUENCE</scope>
    <source>
        <strain evidence="2">S6</strain>
    </source>
</reference>
<dbReference type="AlphaFoldDB" id="A0A975G4U8"/>
<proteinExistence type="predicted"/>
<dbReference type="Proteomes" id="UP000676409">
    <property type="component" value="Chromosome"/>
</dbReference>
<dbReference type="EMBL" id="CP073078">
    <property type="protein sequence ID" value="QUD90607.1"/>
    <property type="molecule type" value="Genomic_DNA"/>
</dbReference>
<protein>
    <submittedName>
        <fullName evidence="2">Uncharacterized protein</fullName>
    </submittedName>
</protein>
<dbReference type="KEGG" id="caul:KCG34_12405"/>
<accession>A0A975G4U8</accession>
<feature type="region of interest" description="Disordered" evidence="1">
    <location>
        <begin position="96"/>
        <end position="115"/>
    </location>
</feature>